<comment type="subcellular location">
    <subcellularLocation>
        <location evidence="11">Cytoplasm</location>
    </subcellularLocation>
</comment>
<dbReference type="InterPro" id="IPR036188">
    <property type="entry name" value="FAD/NAD-bd_sf"/>
</dbReference>
<evidence type="ECO:0000256" key="6">
    <source>
        <dbReference type="ARBA" id="ARBA00019046"/>
    </source>
</evidence>
<evidence type="ECO:0000256" key="5">
    <source>
        <dbReference type="ARBA" id="ARBA00012402"/>
    </source>
</evidence>
<dbReference type="RefSeq" id="WP_134339749.1">
    <property type="nucleotide sequence ID" value="NZ_SOPW01000006.1"/>
</dbReference>
<dbReference type="GO" id="GO:0006783">
    <property type="term" value="P:heme biosynthetic process"/>
    <property type="evidence" value="ECO:0007669"/>
    <property type="project" value="UniProtKB-UniRule"/>
</dbReference>
<proteinExistence type="inferred from homology"/>
<dbReference type="EMBL" id="SOPW01000006">
    <property type="protein sequence ID" value="TFB22074.1"/>
    <property type="molecule type" value="Genomic_DNA"/>
</dbReference>
<dbReference type="Proteomes" id="UP000297975">
    <property type="component" value="Unassembled WGS sequence"/>
</dbReference>
<comment type="catalytic activity">
    <reaction evidence="1">
        <text>coproporphyrinogen III + 3 O2 = coproporphyrin III + 3 H2O2</text>
        <dbReference type="Rhea" id="RHEA:43436"/>
        <dbReference type="ChEBI" id="CHEBI:15379"/>
        <dbReference type="ChEBI" id="CHEBI:16240"/>
        <dbReference type="ChEBI" id="CHEBI:57309"/>
        <dbReference type="ChEBI" id="CHEBI:131725"/>
        <dbReference type="EC" id="1.3.3.15"/>
    </reaction>
    <physiologicalReaction direction="left-to-right" evidence="1">
        <dbReference type="Rhea" id="RHEA:43437"/>
    </physiologicalReaction>
</comment>
<name>A0A4Y8INW2_9BACI</name>
<dbReference type="GO" id="GO:0005737">
    <property type="term" value="C:cytoplasm"/>
    <property type="evidence" value="ECO:0007669"/>
    <property type="project" value="UniProtKB-SubCell"/>
</dbReference>
<evidence type="ECO:0000256" key="10">
    <source>
        <dbReference type="ARBA" id="ARBA00023133"/>
    </source>
</evidence>
<comment type="function">
    <text evidence="11">Involved in coproporphyrin-dependent heme b biosynthesis. Catalyzes the oxidation of coproporphyrinogen III to coproporphyrin III.</text>
</comment>
<dbReference type="NCBIfam" id="NF008845">
    <property type="entry name" value="PRK11883.1-5"/>
    <property type="match status" value="1"/>
</dbReference>
<keyword evidence="9 11" id="KW-0560">Oxidoreductase</keyword>
<evidence type="ECO:0000256" key="8">
    <source>
        <dbReference type="ARBA" id="ARBA00022827"/>
    </source>
</evidence>
<keyword evidence="14" id="KW-1185">Reference proteome</keyword>
<sequence length="464" mass="52567">MEKRKRTVIIGGGITGLTAAYYLKEEQPNMDITLIELNDRLGGKIDSLKKDGFTIERGPDSFLERKSDAKELVEDLGLEDELVRNATGQAFILSHDRLHPIPKGSKMGIPLAWKPFMKSTLFTWNGKLAALKDVIKGQSKVSDDQSVGQFFRRRLGNQVVDRLIHPLISGIYAGNIDQLSLQATFPNFLDVEQKHGGLIKGLRKLSKTDENASAKNQGMFLTLKQGLQYLVNQLEEELKEQEILLNSRVTHIDKKNDQYIVHIDHHEDPIEADYLVMTTPHAVTEKIFSQYDFMHDFSQIKSTSVANVALAFEQDAIDNLPNGTGFVVSRKENYRITACTWTHKKWPHTTPEGHVLIRVYVGKPGDEEVIEKSDEEIESLVLKDLQTIMEINKPPLFKVVSRWENSMPQYTVGHMNRLKVLEDKMNQHLPNVFLAGASYRGVGLPDCMKQAKSVVQQIKSKEHN</sequence>
<dbReference type="PANTHER" id="PTHR42923">
    <property type="entry name" value="PROTOPORPHYRINOGEN OXIDASE"/>
    <property type="match status" value="1"/>
</dbReference>
<dbReference type="Gene3D" id="1.10.3110.10">
    <property type="entry name" value="protoporphyrinogen ix oxidase, domain 3"/>
    <property type="match status" value="1"/>
</dbReference>
<comment type="cofactor">
    <cofactor evidence="2 11">
        <name>FAD</name>
        <dbReference type="ChEBI" id="CHEBI:57692"/>
    </cofactor>
</comment>
<dbReference type="Pfam" id="PF01593">
    <property type="entry name" value="Amino_oxidase"/>
    <property type="match status" value="1"/>
</dbReference>
<dbReference type="AlphaFoldDB" id="A0A4Y8INW2"/>
<dbReference type="Gene3D" id="3.90.660.20">
    <property type="entry name" value="Protoporphyrinogen oxidase, mitochondrial, domain 2"/>
    <property type="match status" value="1"/>
</dbReference>
<gene>
    <name evidence="13" type="primary">hemY</name>
    <name evidence="13" type="ORF">E3U55_07165</name>
</gene>
<feature type="domain" description="Amine oxidase" evidence="12">
    <location>
        <begin position="14"/>
        <end position="458"/>
    </location>
</feature>
<organism evidence="13 14">
    <name type="scientific">Filobacillus milosensis</name>
    <dbReference type="NCBI Taxonomy" id="94137"/>
    <lineage>
        <taxon>Bacteria</taxon>
        <taxon>Bacillati</taxon>
        <taxon>Bacillota</taxon>
        <taxon>Bacilli</taxon>
        <taxon>Bacillales</taxon>
        <taxon>Bacillaceae</taxon>
        <taxon>Filobacillus</taxon>
    </lineage>
</organism>
<keyword evidence="7 11" id="KW-0285">Flavoprotein</keyword>
<evidence type="ECO:0000256" key="11">
    <source>
        <dbReference type="RuleBase" id="RU364052"/>
    </source>
</evidence>
<dbReference type="EC" id="1.3.3.15" evidence="5 11"/>
<evidence type="ECO:0000256" key="9">
    <source>
        <dbReference type="ARBA" id="ARBA00023002"/>
    </source>
</evidence>
<dbReference type="NCBIfam" id="TIGR00562">
    <property type="entry name" value="proto_IX_ox"/>
    <property type="match status" value="1"/>
</dbReference>
<dbReference type="OrthoDB" id="9805195at2"/>
<comment type="pathway">
    <text evidence="3 11">Porphyrin-containing compound metabolism; protoheme biosynthesis.</text>
</comment>
<evidence type="ECO:0000259" key="12">
    <source>
        <dbReference type="Pfam" id="PF01593"/>
    </source>
</evidence>
<dbReference type="Gene3D" id="3.50.50.60">
    <property type="entry name" value="FAD/NAD(P)-binding domain"/>
    <property type="match status" value="1"/>
</dbReference>
<accession>A0A4Y8INW2</accession>
<evidence type="ECO:0000256" key="1">
    <source>
        <dbReference type="ARBA" id="ARBA00001755"/>
    </source>
</evidence>
<comment type="caution">
    <text evidence="13">The sequence shown here is derived from an EMBL/GenBank/DDBJ whole genome shotgun (WGS) entry which is preliminary data.</text>
</comment>
<keyword evidence="8 11" id="KW-0274">FAD</keyword>
<evidence type="ECO:0000256" key="3">
    <source>
        <dbReference type="ARBA" id="ARBA00004744"/>
    </source>
</evidence>
<dbReference type="InterPro" id="IPR050464">
    <property type="entry name" value="Zeta_carotene_desat/Oxidored"/>
</dbReference>
<evidence type="ECO:0000313" key="13">
    <source>
        <dbReference type="EMBL" id="TFB22074.1"/>
    </source>
</evidence>
<evidence type="ECO:0000313" key="14">
    <source>
        <dbReference type="Proteomes" id="UP000297975"/>
    </source>
</evidence>
<comment type="similarity">
    <text evidence="4 11">Belongs to the protoporphyrinogen/coproporphyrinogen oxidase family. Coproporphyrinogen III oxidase subfamily.</text>
</comment>
<dbReference type="UniPathway" id="UPA00252"/>
<dbReference type="GO" id="GO:0004729">
    <property type="term" value="F:oxygen-dependent protoporphyrinogen oxidase activity"/>
    <property type="evidence" value="ECO:0007669"/>
    <property type="project" value="UniProtKB-UniRule"/>
</dbReference>
<keyword evidence="11" id="KW-0963">Cytoplasm</keyword>
<dbReference type="InterPro" id="IPR004572">
    <property type="entry name" value="Protoporphyrinogen_oxidase"/>
</dbReference>
<dbReference type="SUPFAM" id="SSF51905">
    <property type="entry name" value="FAD/NAD(P)-binding domain"/>
    <property type="match status" value="1"/>
</dbReference>
<dbReference type="InterPro" id="IPR002937">
    <property type="entry name" value="Amino_oxidase"/>
</dbReference>
<dbReference type="SUPFAM" id="SSF54373">
    <property type="entry name" value="FAD-linked reductases, C-terminal domain"/>
    <property type="match status" value="1"/>
</dbReference>
<evidence type="ECO:0000256" key="4">
    <source>
        <dbReference type="ARBA" id="ARBA00008310"/>
    </source>
</evidence>
<keyword evidence="10 11" id="KW-0350">Heme biosynthesis</keyword>
<evidence type="ECO:0000256" key="7">
    <source>
        <dbReference type="ARBA" id="ARBA00022630"/>
    </source>
</evidence>
<reference evidence="13 14" key="1">
    <citation type="submission" date="2019-03" db="EMBL/GenBank/DDBJ databases">
        <authorList>
            <person name="He R.-H."/>
        </authorList>
    </citation>
    <scope>NUCLEOTIDE SEQUENCE [LARGE SCALE GENOMIC DNA]</scope>
    <source>
        <strain evidence="14">SH 714</strain>
    </source>
</reference>
<protein>
    <recommendedName>
        <fullName evidence="6 11">Coproporphyrinogen III oxidase</fullName>
        <ecNumber evidence="5 11">1.3.3.15</ecNumber>
    </recommendedName>
</protein>
<evidence type="ECO:0000256" key="2">
    <source>
        <dbReference type="ARBA" id="ARBA00001974"/>
    </source>
</evidence>
<dbReference type="PANTHER" id="PTHR42923:SF3">
    <property type="entry name" value="PROTOPORPHYRINOGEN OXIDASE"/>
    <property type="match status" value="1"/>
</dbReference>